<dbReference type="Proteomes" id="UP000252008">
    <property type="component" value="Unassembled WGS sequence"/>
</dbReference>
<dbReference type="SUPFAM" id="SSF81923">
    <property type="entry name" value="Double Clp-N motif"/>
    <property type="match status" value="2"/>
</dbReference>
<accession>A0A375YFU7</accession>
<keyword evidence="5" id="KW-1185">Reference proteome</keyword>
<dbReference type="GO" id="GO:0006508">
    <property type="term" value="P:proteolysis"/>
    <property type="evidence" value="ECO:0007669"/>
    <property type="project" value="UniProtKB-KW"/>
</dbReference>
<keyword evidence="4" id="KW-0645">Protease</keyword>
<evidence type="ECO:0000256" key="1">
    <source>
        <dbReference type="PROSITE-ProRule" id="PRU01251"/>
    </source>
</evidence>
<evidence type="ECO:0000313" key="3">
    <source>
        <dbReference type="EMBL" id="BBY73723.1"/>
    </source>
</evidence>
<dbReference type="PROSITE" id="PS51903">
    <property type="entry name" value="CLP_R"/>
    <property type="match status" value="1"/>
</dbReference>
<dbReference type="Pfam" id="PF02861">
    <property type="entry name" value="Clp_N"/>
    <property type="match status" value="2"/>
</dbReference>
<evidence type="ECO:0000313" key="4">
    <source>
        <dbReference type="EMBL" id="SRX79978.1"/>
    </source>
</evidence>
<dbReference type="GO" id="GO:0005524">
    <property type="term" value="F:ATP binding"/>
    <property type="evidence" value="ECO:0007669"/>
    <property type="project" value="UniProtKB-KW"/>
</dbReference>
<feature type="domain" description="Clp R" evidence="2">
    <location>
        <begin position="2"/>
        <end position="182"/>
    </location>
</feature>
<dbReference type="InterPro" id="IPR036628">
    <property type="entry name" value="Clp_N_dom_sf"/>
</dbReference>
<dbReference type="InterPro" id="IPR004176">
    <property type="entry name" value="Clp_R_N"/>
</dbReference>
<gene>
    <name evidence="4" type="ORF">MPP7335_01716</name>
    <name evidence="3" type="ORF">MPRF_06220</name>
</gene>
<evidence type="ECO:0000313" key="5">
    <source>
        <dbReference type="Proteomes" id="UP000252008"/>
    </source>
</evidence>
<dbReference type="GO" id="GO:0008233">
    <property type="term" value="F:peptidase activity"/>
    <property type="evidence" value="ECO:0007669"/>
    <property type="project" value="UniProtKB-KW"/>
</dbReference>
<reference evidence="4 5" key="1">
    <citation type="submission" date="2018-05" db="EMBL/GenBank/DDBJ databases">
        <authorList>
            <consortium name="IHU Genomes"/>
        </authorList>
    </citation>
    <scope>NUCLEOTIDE SEQUENCE [LARGE SCALE GENOMIC DNA]</scope>
    <source>
        <strain evidence="4 5">P7335</strain>
    </source>
</reference>
<evidence type="ECO:0000313" key="6">
    <source>
        <dbReference type="Proteomes" id="UP000466554"/>
    </source>
</evidence>
<dbReference type="EMBL" id="UEGS01000001">
    <property type="protein sequence ID" value="SRX79978.1"/>
    <property type="molecule type" value="Genomic_DNA"/>
</dbReference>
<organism evidence="4 5">
    <name type="scientific">Mycolicibacterium parafortuitum</name>
    <name type="common">Mycobacterium parafortuitum</name>
    <dbReference type="NCBI Taxonomy" id="39692"/>
    <lineage>
        <taxon>Bacteria</taxon>
        <taxon>Bacillati</taxon>
        <taxon>Actinomycetota</taxon>
        <taxon>Actinomycetes</taxon>
        <taxon>Mycobacteriales</taxon>
        <taxon>Mycobacteriaceae</taxon>
        <taxon>Mycolicibacterium</taxon>
    </lineage>
</organism>
<dbReference type="Proteomes" id="UP000466554">
    <property type="component" value="Chromosome"/>
</dbReference>
<proteinExistence type="predicted"/>
<reference evidence="3" key="3">
    <citation type="submission" date="2020-02" db="EMBL/GenBank/DDBJ databases">
        <authorList>
            <person name="Matsumoto Y."/>
            <person name="Motooka D."/>
            <person name="Nakamura S."/>
        </authorList>
    </citation>
    <scope>NUCLEOTIDE SEQUENCE</scope>
    <source>
        <strain evidence="3">JCM 6367</strain>
    </source>
</reference>
<dbReference type="STRING" id="39692.BST38_18245"/>
<keyword evidence="1" id="KW-0677">Repeat</keyword>
<keyword evidence="4" id="KW-0067">ATP-binding</keyword>
<keyword evidence="4" id="KW-0547">Nucleotide-binding</keyword>
<dbReference type="EMBL" id="AP022598">
    <property type="protein sequence ID" value="BBY73723.1"/>
    <property type="molecule type" value="Genomic_DNA"/>
</dbReference>
<keyword evidence="4" id="KW-0378">Hydrolase</keyword>
<dbReference type="AlphaFoldDB" id="A0A375YFU7"/>
<dbReference type="Gene3D" id="1.10.1780.10">
    <property type="entry name" value="Clp, N-terminal domain"/>
    <property type="match status" value="2"/>
</dbReference>
<reference evidence="3 6" key="2">
    <citation type="journal article" date="2019" name="Emerg. Microbes Infect.">
        <title>Comprehensive subspecies identification of 175 nontuberculous mycobacteria species based on 7547 genomic profiles.</title>
        <authorList>
            <person name="Matsumoto Y."/>
            <person name="Kinjo T."/>
            <person name="Motooka D."/>
            <person name="Nabeya D."/>
            <person name="Jung N."/>
            <person name="Uechi K."/>
            <person name="Horii T."/>
            <person name="Iida T."/>
            <person name="Fujita J."/>
            <person name="Nakamura S."/>
        </authorList>
    </citation>
    <scope>NUCLEOTIDE SEQUENCE [LARGE SCALE GENOMIC DNA]</scope>
    <source>
        <strain evidence="3 6">JCM 6367</strain>
    </source>
</reference>
<name>A0A375YFU7_MYCPF</name>
<evidence type="ECO:0000259" key="2">
    <source>
        <dbReference type="PROSITE" id="PS51903"/>
    </source>
</evidence>
<dbReference type="RefSeq" id="WP_083144863.1">
    <property type="nucleotide sequence ID" value="NZ_AP022598.1"/>
</dbReference>
<protein>
    <submittedName>
        <fullName evidence="3 4">Clp protease</fullName>
    </submittedName>
</protein>
<sequence>MFERFSRNARAAVVLAQQTAWELGDERIGPEHLLVAVVQSAGRDLSATLADFGVTLEEIRHRIADGRGDPFDEDADALRPLGIDLSAVRRNVDRDFGPGAFDEALRPGGGGRRRRRIPFSTASKKTLELALREAVRHKQNWLGCEHILLGLLRGGDTEATALLAEYVDPAELRRRVDALLDAAA</sequence>